<evidence type="ECO:0000256" key="1">
    <source>
        <dbReference type="SAM" id="MobiDB-lite"/>
    </source>
</evidence>
<evidence type="ECO:0000313" key="2">
    <source>
        <dbReference type="EMBL" id="TKW10038.1"/>
    </source>
</evidence>
<keyword evidence="3" id="KW-1185">Reference proteome</keyword>
<sequence length="81" mass="8638">MPRQNTFPCHYSPASSAAARPHRRRPPSAQHLHSPPPLITSAQPCLATSAAGSSPEPTSLPEQRGSLPPLPPFFPNAVRPL</sequence>
<dbReference type="EMBL" id="CM016557">
    <property type="protein sequence ID" value="TKW10038.1"/>
    <property type="molecule type" value="Genomic_DNA"/>
</dbReference>
<protein>
    <submittedName>
        <fullName evidence="2">Uncharacterized protein</fullName>
    </submittedName>
</protein>
<dbReference type="Gramene" id="TKW10038">
    <property type="protein sequence ID" value="TKW10038"/>
    <property type="gene ID" value="SEVIR_6G104014v2"/>
</dbReference>
<name>A0A4U6U3F0_SETVI</name>
<organism evidence="2 3">
    <name type="scientific">Setaria viridis</name>
    <name type="common">Green bristlegrass</name>
    <name type="synonym">Setaria italica subsp. viridis</name>
    <dbReference type="NCBI Taxonomy" id="4556"/>
    <lineage>
        <taxon>Eukaryota</taxon>
        <taxon>Viridiplantae</taxon>
        <taxon>Streptophyta</taxon>
        <taxon>Embryophyta</taxon>
        <taxon>Tracheophyta</taxon>
        <taxon>Spermatophyta</taxon>
        <taxon>Magnoliopsida</taxon>
        <taxon>Liliopsida</taxon>
        <taxon>Poales</taxon>
        <taxon>Poaceae</taxon>
        <taxon>PACMAD clade</taxon>
        <taxon>Panicoideae</taxon>
        <taxon>Panicodae</taxon>
        <taxon>Paniceae</taxon>
        <taxon>Cenchrinae</taxon>
        <taxon>Setaria</taxon>
    </lineage>
</organism>
<dbReference type="Proteomes" id="UP000298652">
    <property type="component" value="Chromosome 6"/>
</dbReference>
<proteinExistence type="predicted"/>
<dbReference type="AlphaFoldDB" id="A0A4U6U3F0"/>
<feature type="compositionally biased region" description="Polar residues" evidence="1">
    <location>
        <begin position="50"/>
        <end position="61"/>
    </location>
</feature>
<feature type="region of interest" description="Disordered" evidence="1">
    <location>
        <begin position="1"/>
        <end position="81"/>
    </location>
</feature>
<accession>A0A4U6U3F0</accession>
<gene>
    <name evidence="2" type="ORF">SEVIR_6G104014v2</name>
</gene>
<reference evidence="2" key="1">
    <citation type="submission" date="2019-03" db="EMBL/GenBank/DDBJ databases">
        <title>WGS assembly of Setaria viridis.</title>
        <authorList>
            <person name="Huang P."/>
            <person name="Jenkins J."/>
            <person name="Grimwood J."/>
            <person name="Barry K."/>
            <person name="Healey A."/>
            <person name="Mamidi S."/>
            <person name="Sreedasyam A."/>
            <person name="Shu S."/>
            <person name="Feldman M."/>
            <person name="Wu J."/>
            <person name="Yu Y."/>
            <person name="Chen C."/>
            <person name="Johnson J."/>
            <person name="Rokhsar D."/>
            <person name="Baxter I."/>
            <person name="Schmutz J."/>
            <person name="Brutnell T."/>
            <person name="Kellogg E."/>
        </authorList>
    </citation>
    <scope>NUCLEOTIDE SEQUENCE [LARGE SCALE GENOMIC DNA]</scope>
</reference>
<evidence type="ECO:0000313" key="3">
    <source>
        <dbReference type="Proteomes" id="UP000298652"/>
    </source>
</evidence>